<evidence type="ECO:0000256" key="1">
    <source>
        <dbReference type="ARBA" id="ARBA00022630"/>
    </source>
</evidence>
<dbReference type="GO" id="GO:0016491">
    <property type="term" value="F:oxidoreductase activity"/>
    <property type="evidence" value="ECO:0007669"/>
    <property type="project" value="UniProtKB-KW"/>
</dbReference>
<accession>A0A382IT59</accession>
<organism evidence="5">
    <name type="scientific">marine metagenome</name>
    <dbReference type="NCBI Taxonomy" id="408172"/>
    <lineage>
        <taxon>unclassified sequences</taxon>
        <taxon>metagenomes</taxon>
        <taxon>ecological metagenomes</taxon>
    </lineage>
</organism>
<dbReference type="InterPro" id="IPR036318">
    <property type="entry name" value="FAD-bd_PCMH-like_sf"/>
</dbReference>
<feature type="domain" description="FAD-binding PCMH-type" evidence="4">
    <location>
        <begin position="1"/>
        <end position="129"/>
    </location>
</feature>
<protein>
    <recommendedName>
        <fullName evidence="4">FAD-binding PCMH-type domain-containing protein</fullName>
    </recommendedName>
</protein>
<proteinExistence type="predicted"/>
<dbReference type="InterPro" id="IPR002346">
    <property type="entry name" value="Mopterin_DH_FAD-bd"/>
</dbReference>
<keyword evidence="3" id="KW-0560">Oxidoreductase</keyword>
<dbReference type="InterPro" id="IPR005107">
    <property type="entry name" value="CO_DH_flav_C"/>
</dbReference>
<dbReference type="EMBL" id="UINC01069400">
    <property type="protein sequence ID" value="SVC02748.1"/>
    <property type="molecule type" value="Genomic_DNA"/>
</dbReference>
<evidence type="ECO:0000313" key="5">
    <source>
        <dbReference type="EMBL" id="SVC02748.1"/>
    </source>
</evidence>
<sequence length="253" mass="26661">RVVDIKNVPEVNELTFTPRTGLRIGAAVPCHRLYKNADIAQRYPGIIDSAAIIGGIQIQGRASFGGNICNSSPSADCIPVLIAYRATCEIAGPNGKRSVPVEEFCTGPGTNVLAPGELLVSVRVPLNRKNTGAHYLRFIPRNEMDIAVVGVGAYVELGGRGKVFKTARIGLAAVAPTPLFASQAGEQLSGQPVSDETIEQAAEAAKSIARPISDMRGTAEFRTHLVGVLVKRALHGAVKRAKGEFVANAVEVA</sequence>
<evidence type="ECO:0000256" key="3">
    <source>
        <dbReference type="ARBA" id="ARBA00023002"/>
    </source>
</evidence>
<dbReference type="InterPro" id="IPR036683">
    <property type="entry name" value="CO_DH_flav_C_dom_sf"/>
</dbReference>
<dbReference type="Pfam" id="PF00941">
    <property type="entry name" value="FAD_binding_5"/>
    <property type="match status" value="1"/>
</dbReference>
<dbReference type="SMART" id="SM01092">
    <property type="entry name" value="CO_deh_flav_C"/>
    <property type="match status" value="1"/>
</dbReference>
<dbReference type="GO" id="GO:0071949">
    <property type="term" value="F:FAD binding"/>
    <property type="evidence" value="ECO:0007669"/>
    <property type="project" value="InterPro"/>
</dbReference>
<dbReference type="SUPFAM" id="SSF55447">
    <property type="entry name" value="CO dehydrogenase flavoprotein C-terminal domain-like"/>
    <property type="match status" value="1"/>
</dbReference>
<gene>
    <name evidence="5" type="ORF">METZ01_LOCUS255602</name>
</gene>
<keyword evidence="2" id="KW-0274">FAD</keyword>
<dbReference type="AlphaFoldDB" id="A0A382IT59"/>
<dbReference type="Gene3D" id="3.30.465.10">
    <property type="match status" value="1"/>
</dbReference>
<dbReference type="Pfam" id="PF03450">
    <property type="entry name" value="CO_deh_flav_C"/>
    <property type="match status" value="1"/>
</dbReference>
<feature type="non-terminal residue" evidence="5">
    <location>
        <position position="1"/>
    </location>
</feature>
<dbReference type="PROSITE" id="PS51387">
    <property type="entry name" value="FAD_PCMH"/>
    <property type="match status" value="1"/>
</dbReference>
<dbReference type="InterPro" id="IPR016169">
    <property type="entry name" value="FAD-bd_PCMH_sub2"/>
</dbReference>
<evidence type="ECO:0000256" key="2">
    <source>
        <dbReference type="ARBA" id="ARBA00022827"/>
    </source>
</evidence>
<dbReference type="PANTHER" id="PTHR42659">
    <property type="entry name" value="XANTHINE DEHYDROGENASE SUBUNIT C-RELATED"/>
    <property type="match status" value="1"/>
</dbReference>
<dbReference type="PANTHER" id="PTHR42659:SF2">
    <property type="entry name" value="XANTHINE DEHYDROGENASE SUBUNIT C-RELATED"/>
    <property type="match status" value="1"/>
</dbReference>
<keyword evidence="1" id="KW-0285">Flavoprotein</keyword>
<reference evidence="5" key="1">
    <citation type="submission" date="2018-05" db="EMBL/GenBank/DDBJ databases">
        <authorList>
            <person name="Lanie J.A."/>
            <person name="Ng W.-L."/>
            <person name="Kazmierczak K.M."/>
            <person name="Andrzejewski T.M."/>
            <person name="Davidsen T.M."/>
            <person name="Wayne K.J."/>
            <person name="Tettelin H."/>
            <person name="Glass J.I."/>
            <person name="Rusch D."/>
            <person name="Podicherti R."/>
            <person name="Tsui H.-C.T."/>
            <person name="Winkler M.E."/>
        </authorList>
    </citation>
    <scope>NUCLEOTIDE SEQUENCE</scope>
</reference>
<dbReference type="Gene3D" id="3.30.390.50">
    <property type="entry name" value="CO dehydrogenase flavoprotein, C-terminal domain"/>
    <property type="match status" value="1"/>
</dbReference>
<evidence type="ECO:0000259" key="4">
    <source>
        <dbReference type="PROSITE" id="PS51387"/>
    </source>
</evidence>
<name>A0A382IT59_9ZZZZ</name>
<dbReference type="InterPro" id="IPR016166">
    <property type="entry name" value="FAD-bd_PCMH"/>
</dbReference>
<dbReference type="SUPFAM" id="SSF56176">
    <property type="entry name" value="FAD-binding/transporter-associated domain-like"/>
    <property type="match status" value="1"/>
</dbReference>
<dbReference type="InterPro" id="IPR051312">
    <property type="entry name" value="Diverse_Substr_Oxidored"/>
</dbReference>